<gene>
    <name evidence="2" type="ORF">BpHYR1_011569</name>
</gene>
<evidence type="ECO:0000313" key="3">
    <source>
        <dbReference type="Proteomes" id="UP000276133"/>
    </source>
</evidence>
<keyword evidence="1" id="KW-0472">Membrane</keyword>
<evidence type="ECO:0000256" key="1">
    <source>
        <dbReference type="SAM" id="Phobius"/>
    </source>
</evidence>
<sequence length="109" mass="12706">MLRFLNEFKTAVPILFTNSLILLTKKLVKKITVWNVYTQIRTTNHFGKPTSIRIYPSFFCIVEVRRNSLNRSLFNFCGLCFIILYLATCFGGRSNTNEKFTKFILAIIL</sequence>
<keyword evidence="3" id="KW-1185">Reference proteome</keyword>
<feature type="transmembrane region" description="Helical" evidence="1">
    <location>
        <begin position="73"/>
        <end position="93"/>
    </location>
</feature>
<proteinExistence type="predicted"/>
<organism evidence="2 3">
    <name type="scientific">Brachionus plicatilis</name>
    <name type="common">Marine rotifer</name>
    <name type="synonym">Brachionus muelleri</name>
    <dbReference type="NCBI Taxonomy" id="10195"/>
    <lineage>
        <taxon>Eukaryota</taxon>
        <taxon>Metazoa</taxon>
        <taxon>Spiralia</taxon>
        <taxon>Gnathifera</taxon>
        <taxon>Rotifera</taxon>
        <taxon>Eurotatoria</taxon>
        <taxon>Monogononta</taxon>
        <taxon>Pseudotrocha</taxon>
        <taxon>Ploima</taxon>
        <taxon>Brachionidae</taxon>
        <taxon>Brachionus</taxon>
    </lineage>
</organism>
<dbReference type="AlphaFoldDB" id="A0A3M7QKC2"/>
<dbReference type="EMBL" id="REGN01005869">
    <property type="protein sequence ID" value="RNA11743.1"/>
    <property type="molecule type" value="Genomic_DNA"/>
</dbReference>
<reference evidence="2 3" key="1">
    <citation type="journal article" date="2018" name="Sci. Rep.">
        <title>Genomic signatures of local adaptation to the degree of environmental predictability in rotifers.</title>
        <authorList>
            <person name="Franch-Gras L."/>
            <person name="Hahn C."/>
            <person name="Garcia-Roger E.M."/>
            <person name="Carmona M.J."/>
            <person name="Serra M."/>
            <person name="Gomez A."/>
        </authorList>
    </citation>
    <scope>NUCLEOTIDE SEQUENCE [LARGE SCALE GENOMIC DNA]</scope>
    <source>
        <strain evidence="2">HYR1</strain>
    </source>
</reference>
<name>A0A3M7QKC2_BRAPC</name>
<keyword evidence="1" id="KW-0812">Transmembrane</keyword>
<dbReference type="Proteomes" id="UP000276133">
    <property type="component" value="Unassembled WGS sequence"/>
</dbReference>
<keyword evidence="1" id="KW-1133">Transmembrane helix</keyword>
<comment type="caution">
    <text evidence="2">The sequence shown here is derived from an EMBL/GenBank/DDBJ whole genome shotgun (WGS) entry which is preliminary data.</text>
</comment>
<evidence type="ECO:0000313" key="2">
    <source>
        <dbReference type="EMBL" id="RNA11743.1"/>
    </source>
</evidence>
<accession>A0A3M7QKC2</accession>
<protein>
    <submittedName>
        <fullName evidence="2">Uncharacterized protein</fullName>
    </submittedName>
</protein>